<dbReference type="PRINTS" id="PR00837">
    <property type="entry name" value="V5TPXLIKE"/>
</dbReference>
<sequence length="131" mass="14945">MVPATDMRMQYWSEELAASAQRHANTCDFRHSRNRINIGENIWAAPYANYSDAVSRWFNEVNNPRCACNNAYKHCCGHYIQVVWAQTNLIGCGYARCKDVLGVLGMGMRAVLVCHYNPKATRLEFSFLCSE</sequence>
<proteinExistence type="predicted"/>
<evidence type="ECO:0000313" key="3">
    <source>
        <dbReference type="WBParaSite" id="jg11748"/>
    </source>
</evidence>
<keyword evidence="2" id="KW-1185">Reference proteome</keyword>
<dbReference type="InterPro" id="IPR014044">
    <property type="entry name" value="CAP_dom"/>
</dbReference>
<dbReference type="PANTHER" id="PTHR10334">
    <property type="entry name" value="CYSTEINE-RICH SECRETORY PROTEIN-RELATED"/>
    <property type="match status" value="1"/>
</dbReference>
<dbReference type="InterPro" id="IPR001283">
    <property type="entry name" value="CRISP-related"/>
</dbReference>
<dbReference type="SUPFAM" id="SSF55797">
    <property type="entry name" value="PR-1-like"/>
    <property type="match status" value="1"/>
</dbReference>
<name>A0A915CSG2_9BILA</name>
<reference evidence="3" key="1">
    <citation type="submission" date="2022-11" db="UniProtKB">
        <authorList>
            <consortium name="WormBaseParasite"/>
        </authorList>
    </citation>
    <scope>IDENTIFICATION</scope>
</reference>
<accession>A0A915CSG2</accession>
<dbReference type="Gene3D" id="3.40.33.10">
    <property type="entry name" value="CAP"/>
    <property type="match status" value="1"/>
</dbReference>
<organism evidence="2 3">
    <name type="scientific">Ditylenchus dipsaci</name>
    <dbReference type="NCBI Taxonomy" id="166011"/>
    <lineage>
        <taxon>Eukaryota</taxon>
        <taxon>Metazoa</taxon>
        <taxon>Ecdysozoa</taxon>
        <taxon>Nematoda</taxon>
        <taxon>Chromadorea</taxon>
        <taxon>Rhabditida</taxon>
        <taxon>Tylenchina</taxon>
        <taxon>Tylenchomorpha</taxon>
        <taxon>Sphaerularioidea</taxon>
        <taxon>Anguinidae</taxon>
        <taxon>Anguininae</taxon>
        <taxon>Ditylenchus</taxon>
    </lineage>
</organism>
<evidence type="ECO:0000313" key="2">
    <source>
        <dbReference type="Proteomes" id="UP000887574"/>
    </source>
</evidence>
<feature type="domain" description="SCP" evidence="1">
    <location>
        <begin position="1"/>
        <end position="124"/>
    </location>
</feature>
<dbReference type="InterPro" id="IPR035940">
    <property type="entry name" value="CAP_sf"/>
</dbReference>
<dbReference type="Proteomes" id="UP000887574">
    <property type="component" value="Unplaced"/>
</dbReference>
<dbReference type="WBParaSite" id="jg11748">
    <property type="protein sequence ID" value="jg11748"/>
    <property type="gene ID" value="jg11748"/>
</dbReference>
<dbReference type="CDD" id="cd05380">
    <property type="entry name" value="CAP_euk"/>
    <property type="match status" value="1"/>
</dbReference>
<evidence type="ECO:0000259" key="1">
    <source>
        <dbReference type="SMART" id="SM00198"/>
    </source>
</evidence>
<dbReference type="AlphaFoldDB" id="A0A915CSG2"/>
<protein>
    <submittedName>
        <fullName evidence="3">SCP domain-containing protein</fullName>
    </submittedName>
</protein>
<dbReference type="Pfam" id="PF00188">
    <property type="entry name" value="CAP"/>
    <property type="match status" value="1"/>
</dbReference>
<dbReference type="SMART" id="SM00198">
    <property type="entry name" value="SCP"/>
    <property type="match status" value="1"/>
</dbReference>